<evidence type="ECO:0000256" key="2">
    <source>
        <dbReference type="ARBA" id="ARBA00022448"/>
    </source>
</evidence>
<keyword evidence="7 9" id="KW-0472">Membrane</keyword>
<feature type="compositionally biased region" description="Low complexity" evidence="8">
    <location>
        <begin position="355"/>
        <end position="368"/>
    </location>
</feature>
<feature type="transmembrane region" description="Helical" evidence="9">
    <location>
        <begin position="461"/>
        <end position="481"/>
    </location>
</feature>
<evidence type="ECO:0000256" key="7">
    <source>
        <dbReference type="ARBA" id="ARBA00023136"/>
    </source>
</evidence>
<accession>A0ABP1DVH4</accession>
<feature type="transmembrane region" description="Helical" evidence="9">
    <location>
        <begin position="77"/>
        <end position="97"/>
    </location>
</feature>
<keyword evidence="3" id="KW-1003">Cell membrane</keyword>
<evidence type="ECO:0000313" key="11">
    <source>
        <dbReference type="Proteomes" id="UP001497453"/>
    </source>
</evidence>
<feature type="region of interest" description="Disordered" evidence="8">
    <location>
        <begin position="347"/>
        <end position="368"/>
    </location>
</feature>
<evidence type="ECO:0000256" key="1">
    <source>
        <dbReference type="ARBA" id="ARBA00004651"/>
    </source>
</evidence>
<evidence type="ECO:0000256" key="9">
    <source>
        <dbReference type="SAM" id="Phobius"/>
    </source>
</evidence>
<sequence length="578" mass="64508">MSRSGRRNPRSSTGYVLLPASNAASQQVLIPIAPTKTLLSWTFGRGTVIWRIWPAVLLHTAFAAAVVSVSLTTRFKLGIPNVMLTLLGVVIGFVISYRASSGYERYWQGRSYWSDVMRTSRTFGRLIWFHVPLRAFNEDGSDASDDPHGKKPEKARQVRRIMAEKRMALHLVEAFSVALKHHLRGEVGLYYEDLYHLVRPLHSHTHHSQHQMKLTPSQSLRAKVPIIPSEPATSEIRTSPLAGPSTQQTIPSDCIPTITRNPVIPPINAYGTFPHSMSHHLHRSSSSMSSSSTDSSIGEGRLLLPGHVPRNDGMMSKVSSDLIPFANIFGYVARSFLKIKRKVFGRSRASDDVENGTTTENNENGDNTFVNADDAAFQRRWAESGRISAVPFTHTKHRPRIAGGGENVPLQVVRCLSHWLSVMEARDTVPGNTLANMFGCLNNLEDSLSGLERILTTPLPFVFSVHISTVWIYLFFLPFQLVDLFEWYTIPGVGIAAFIYLGFAAAGEEIEQPFGYDENDLDLDMFCREVIHADFEHLKKTPCMNVFLGSPHRADEVTIEDPLSSVEHGRVEDVFGHP</sequence>
<feature type="region of interest" description="Disordered" evidence="8">
    <location>
        <begin position="278"/>
        <end position="299"/>
    </location>
</feature>
<feature type="transmembrane region" description="Helical" evidence="9">
    <location>
        <begin position="487"/>
        <end position="506"/>
    </location>
</feature>
<evidence type="ECO:0000256" key="4">
    <source>
        <dbReference type="ARBA" id="ARBA00022692"/>
    </source>
</evidence>
<feature type="region of interest" description="Disordered" evidence="8">
    <location>
        <begin position="230"/>
        <end position="257"/>
    </location>
</feature>
<keyword evidence="6" id="KW-0406">Ion transport</keyword>
<gene>
    <name evidence="10" type="ORF">GFSPODELE1_LOCUS8514</name>
</gene>
<dbReference type="Pfam" id="PF25539">
    <property type="entry name" value="Bestrophin_2"/>
    <property type="match status" value="2"/>
</dbReference>
<keyword evidence="4 9" id="KW-0812">Transmembrane</keyword>
<dbReference type="InterPro" id="IPR044669">
    <property type="entry name" value="YneE/VCCN1/2-like"/>
</dbReference>
<keyword evidence="2" id="KW-0813">Transport</keyword>
<name>A0ABP1DVH4_9APHY</name>
<comment type="subcellular location">
    <subcellularLocation>
        <location evidence="1">Cell membrane</location>
        <topology evidence="1">Multi-pass membrane protein</topology>
    </subcellularLocation>
</comment>
<keyword evidence="11" id="KW-1185">Reference proteome</keyword>
<feature type="compositionally biased region" description="Low complexity" evidence="8">
    <location>
        <begin position="284"/>
        <end position="296"/>
    </location>
</feature>
<dbReference type="Proteomes" id="UP001497453">
    <property type="component" value="Chromosome 6"/>
</dbReference>
<evidence type="ECO:0000256" key="6">
    <source>
        <dbReference type="ARBA" id="ARBA00023065"/>
    </source>
</evidence>
<proteinExistence type="predicted"/>
<dbReference type="EMBL" id="OZ037949">
    <property type="protein sequence ID" value="CAL1711816.1"/>
    <property type="molecule type" value="Genomic_DNA"/>
</dbReference>
<reference evidence="11" key="1">
    <citation type="submission" date="2024-04" db="EMBL/GenBank/DDBJ databases">
        <authorList>
            <person name="Shaw F."/>
            <person name="Minotto A."/>
        </authorList>
    </citation>
    <scope>NUCLEOTIDE SEQUENCE [LARGE SCALE GENOMIC DNA]</scope>
</reference>
<evidence type="ECO:0000256" key="5">
    <source>
        <dbReference type="ARBA" id="ARBA00022989"/>
    </source>
</evidence>
<organism evidence="10 11">
    <name type="scientific">Somion occarium</name>
    <dbReference type="NCBI Taxonomy" id="3059160"/>
    <lineage>
        <taxon>Eukaryota</taxon>
        <taxon>Fungi</taxon>
        <taxon>Dikarya</taxon>
        <taxon>Basidiomycota</taxon>
        <taxon>Agaricomycotina</taxon>
        <taxon>Agaricomycetes</taxon>
        <taxon>Polyporales</taxon>
        <taxon>Cerrenaceae</taxon>
        <taxon>Somion</taxon>
    </lineage>
</organism>
<dbReference type="PANTHER" id="PTHR33281:SF19">
    <property type="entry name" value="VOLTAGE-DEPENDENT ANION CHANNEL-FORMING PROTEIN YNEE"/>
    <property type="match status" value="1"/>
</dbReference>
<protein>
    <submittedName>
        <fullName evidence="10">Uncharacterized protein</fullName>
    </submittedName>
</protein>
<evidence type="ECO:0000313" key="10">
    <source>
        <dbReference type="EMBL" id="CAL1711816.1"/>
    </source>
</evidence>
<feature type="transmembrane region" description="Helical" evidence="9">
    <location>
        <begin position="48"/>
        <end position="71"/>
    </location>
</feature>
<keyword evidence="5 9" id="KW-1133">Transmembrane helix</keyword>
<evidence type="ECO:0000256" key="8">
    <source>
        <dbReference type="SAM" id="MobiDB-lite"/>
    </source>
</evidence>
<evidence type="ECO:0000256" key="3">
    <source>
        <dbReference type="ARBA" id="ARBA00022475"/>
    </source>
</evidence>
<dbReference type="PANTHER" id="PTHR33281">
    <property type="entry name" value="UPF0187 PROTEIN YNEE"/>
    <property type="match status" value="1"/>
</dbReference>